<dbReference type="EMBL" id="FOJY01000006">
    <property type="protein sequence ID" value="SFA99075.1"/>
    <property type="molecule type" value="Genomic_DNA"/>
</dbReference>
<feature type="domain" description="PurM-like N-terminal" evidence="2">
    <location>
        <begin position="33"/>
        <end position="140"/>
    </location>
</feature>
<dbReference type="PIRSF" id="PIRSF005644">
    <property type="entry name" value="Hdrgns_mtr_HypE"/>
    <property type="match status" value="1"/>
</dbReference>
<dbReference type="Gene3D" id="3.90.650.10">
    <property type="entry name" value="PurM-like C-terminal domain"/>
    <property type="match status" value="1"/>
</dbReference>
<protein>
    <submittedName>
        <fullName evidence="4">Hydrogenase maturation factor</fullName>
    </submittedName>
</protein>
<name>A0A1I0XDH8_9FIRM</name>
<dbReference type="SUPFAM" id="SSF56042">
    <property type="entry name" value="PurM C-terminal domain-like"/>
    <property type="match status" value="1"/>
</dbReference>
<evidence type="ECO:0000259" key="3">
    <source>
        <dbReference type="Pfam" id="PF02769"/>
    </source>
</evidence>
<comment type="similarity">
    <text evidence="1">Belongs to the HypE family.</text>
</comment>
<feature type="domain" description="PurM-like C-terminal" evidence="3">
    <location>
        <begin position="152"/>
        <end position="303"/>
    </location>
</feature>
<dbReference type="AlphaFoldDB" id="A0A1I0XDH8"/>
<dbReference type="InterPro" id="IPR010918">
    <property type="entry name" value="PurM-like_C_dom"/>
</dbReference>
<dbReference type="InterPro" id="IPR011854">
    <property type="entry name" value="HypE"/>
</dbReference>
<proteinExistence type="inferred from homology"/>
<organism evidence="4 5">
    <name type="scientific">Acetitomaculum ruminis DSM 5522</name>
    <dbReference type="NCBI Taxonomy" id="1120918"/>
    <lineage>
        <taxon>Bacteria</taxon>
        <taxon>Bacillati</taxon>
        <taxon>Bacillota</taxon>
        <taxon>Clostridia</taxon>
        <taxon>Lachnospirales</taxon>
        <taxon>Lachnospiraceae</taxon>
        <taxon>Acetitomaculum</taxon>
    </lineage>
</organism>
<keyword evidence="5" id="KW-1185">Reference proteome</keyword>
<dbReference type="InterPro" id="IPR036676">
    <property type="entry name" value="PurM-like_C_sf"/>
</dbReference>
<evidence type="ECO:0000259" key="2">
    <source>
        <dbReference type="Pfam" id="PF00586"/>
    </source>
</evidence>
<sequence>MEIGKVPETVLKRSIIKQIKNQRSEVLLGSGVGEDCAALKLLEDEVFVVSTDPITASDKDMGKLAINITANDLASAGAEPVAVMLTFLLPPATLEEDIKELMTQIQLECQRLNIQTIGGHTEITDAVNKPVISVTGIGKVQESKLISTAGAKSGQDVVVTKWIGIEGTAILAREFEDELKKKYPEEFIDRAKELNRYLSVLKEAATAVKFGVSAMHDITEGGVFGALWEMSQASGVGLTVDLKKIPIRQETVEICEYFEINPYKLISSGSMLIAADNGHDLVSLLEKEGISASVIGKFTDSNDRVFLNNDERGFLEPPKTDEIYSVYKR</sequence>
<accession>A0A1I0XDH8</accession>
<evidence type="ECO:0000313" key="4">
    <source>
        <dbReference type="EMBL" id="SFA99075.1"/>
    </source>
</evidence>
<dbReference type="OrthoDB" id="153904at2"/>
<dbReference type="Pfam" id="PF02769">
    <property type="entry name" value="AIRS_C"/>
    <property type="match status" value="1"/>
</dbReference>
<gene>
    <name evidence="4" type="ORF">SAMN05216249_106108</name>
</gene>
<dbReference type="PANTHER" id="PTHR30303">
    <property type="entry name" value="HYDROGENASE ISOENZYMES FORMATION PROTEIN HYPE"/>
    <property type="match status" value="1"/>
</dbReference>
<dbReference type="InterPro" id="IPR036921">
    <property type="entry name" value="PurM-like_N_sf"/>
</dbReference>
<evidence type="ECO:0000256" key="1">
    <source>
        <dbReference type="ARBA" id="ARBA00006243"/>
    </source>
</evidence>
<evidence type="ECO:0000313" key="5">
    <source>
        <dbReference type="Proteomes" id="UP000198838"/>
    </source>
</evidence>
<dbReference type="Proteomes" id="UP000198838">
    <property type="component" value="Unassembled WGS sequence"/>
</dbReference>
<dbReference type="PANTHER" id="PTHR30303:SF4">
    <property type="entry name" value="HYDROGENASE EXPRESSION_FORMATION PROTEIN HYPE"/>
    <property type="match status" value="1"/>
</dbReference>
<dbReference type="RefSeq" id="WP_092871536.1">
    <property type="nucleotide sequence ID" value="NZ_FOJY01000006.1"/>
</dbReference>
<dbReference type="STRING" id="1120918.SAMN05216249_106108"/>
<dbReference type="Gene3D" id="3.30.1330.10">
    <property type="entry name" value="PurM-like, N-terminal domain"/>
    <property type="match status" value="1"/>
</dbReference>
<dbReference type="GO" id="GO:0051604">
    <property type="term" value="P:protein maturation"/>
    <property type="evidence" value="ECO:0007669"/>
    <property type="project" value="TreeGrafter"/>
</dbReference>
<dbReference type="CDD" id="cd06061">
    <property type="entry name" value="PurM-like1"/>
    <property type="match status" value="1"/>
</dbReference>
<dbReference type="SUPFAM" id="SSF55326">
    <property type="entry name" value="PurM N-terminal domain-like"/>
    <property type="match status" value="1"/>
</dbReference>
<reference evidence="4 5" key="1">
    <citation type="submission" date="2016-10" db="EMBL/GenBank/DDBJ databases">
        <authorList>
            <person name="de Groot N.N."/>
        </authorList>
    </citation>
    <scope>NUCLEOTIDE SEQUENCE [LARGE SCALE GENOMIC DNA]</scope>
    <source>
        <strain evidence="4 5">DSM 5522</strain>
    </source>
</reference>
<dbReference type="InterPro" id="IPR016188">
    <property type="entry name" value="PurM-like_N"/>
</dbReference>
<dbReference type="Pfam" id="PF00586">
    <property type="entry name" value="AIRS"/>
    <property type="match status" value="1"/>
</dbReference>